<organism evidence="1 2">
    <name type="scientific">Elysia crispata</name>
    <name type="common">lettuce slug</name>
    <dbReference type="NCBI Taxonomy" id="231223"/>
    <lineage>
        <taxon>Eukaryota</taxon>
        <taxon>Metazoa</taxon>
        <taxon>Spiralia</taxon>
        <taxon>Lophotrochozoa</taxon>
        <taxon>Mollusca</taxon>
        <taxon>Gastropoda</taxon>
        <taxon>Heterobranchia</taxon>
        <taxon>Euthyneura</taxon>
        <taxon>Panpulmonata</taxon>
        <taxon>Sacoglossa</taxon>
        <taxon>Placobranchoidea</taxon>
        <taxon>Plakobranchidae</taxon>
        <taxon>Elysia</taxon>
    </lineage>
</organism>
<gene>
    <name evidence="1" type="ORF">RRG08_039767</name>
</gene>
<name>A0AAE1DLY9_9GAST</name>
<proteinExistence type="predicted"/>
<comment type="caution">
    <text evidence="1">The sequence shown here is derived from an EMBL/GenBank/DDBJ whole genome shotgun (WGS) entry which is preliminary data.</text>
</comment>
<accession>A0AAE1DLY9</accession>
<reference evidence="1" key="1">
    <citation type="journal article" date="2023" name="G3 (Bethesda)">
        <title>A reference genome for the long-term kleptoplast-retaining sea slug Elysia crispata morphotype clarki.</title>
        <authorList>
            <person name="Eastman K.E."/>
            <person name="Pendleton A.L."/>
            <person name="Shaikh M.A."/>
            <person name="Suttiyut T."/>
            <person name="Ogas R."/>
            <person name="Tomko P."/>
            <person name="Gavelis G."/>
            <person name="Widhalm J.R."/>
            <person name="Wisecaver J.H."/>
        </authorList>
    </citation>
    <scope>NUCLEOTIDE SEQUENCE</scope>
    <source>
        <strain evidence="1">ECLA1</strain>
    </source>
</reference>
<evidence type="ECO:0000313" key="1">
    <source>
        <dbReference type="EMBL" id="KAK3775352.1"/>
    </source>
</evidence>
<protein>
    <submittedName>
        <fullName evidence="1">Uncharacterized protein</fullName>
    </submittedName>
</protein>
<dbReference type="AlphaFoldDB" id="A0AAE1DLY9"/>
<sequence length="72" mass="8454">MEFYHLRAALADMSDESYSQLIRRYNWSKIASSFKYTMNVFGLECEGYAGMRKEIQQHLLILNSIDQNPSIE</sequence>
<dbReference type="EMBL" id="JAWDGP010003343">
    <property type="protein sequence ID" value="KAK3775352.1"/>
    <property type="molecule type" value="Genomic_DNA"/>
</dbReference>
<keyword evidence="2" id="KW-1185">Reference proteome</keyword>
<evidence type="ECO:0000313" key="2">
    <source>
        <dbReference type="Proteomes" id="UP001283361"/>
    </source>
</evidence>
<dbReference type="Proteomes" id="UP001283361">
    <property type="component" value="Unassembled WGS sequence"/>
</dbReference>